<sequence>MYIEVTVDLGHYKKGQFIDLRLSNYHSVKKLIEIVCQTEQIETPPNQNQWVRLVNKHKIVAANERLIDAGIMSGDRIEIL</sequence>
<proteinExistence type="predicted"/>
<dbReference type="Proteomes" id="UP000310541">
    <property type="component" value="Unassembled WGS sequence"/>
</dbReference>
<dbReference type="SUPFAM" id="SSF54236">
    <property type="entry name" value="Ubiquitin-like"/>
    <property type="match status" value="1"/>
</dbReference>
<dbReference type="InterPro" id="IPR024962">
    <property type="entry name" value="YukD-like"/>
</dbReference>
<dbReference type="RefSeq" id="WP_136947872.1">
    <property type="nucleotide sequence ID" value="NZ_SWFM01000004.1"/>
</dbReference>
<comment type="caution">
    <text evidence="1">The sequence shown here is derived from an EMBL/GenBank/DDBJ whole genome shotgun (WGS) entry which is preliminary data.</text>
</comment>
<organism evidence="1 2">
    <name type="scientific">Guptibacillus hwajinpoensis</name>
    <dbReference type="NCBI Taxonomy" id="208199"/>
    <lineage>
        <taxon>Bacteria</taxon>
        <taxon>Bacillati</taxon>
        <taxon>Bacillota</taxon>
        <taxon>Bacilli</taxon>
        <taxon>Bacillales</taxon>
        <taxon>Guptibacillaceae</taxon>
        <taxon>Guptibacillus</taxon>
    </lineage>
</organism>
<dbReference type="EMBL" id="SWFM01000004">
    <property type="protein sequence ID" value="TKD69201.1"/>
    <property type="molecule type" value="Genomic_DNA"/>
</dbReference>
<protein>
    <submittedName>
        <fullName evidence="1">Ubiquitin</fullName>
    </submittedName>
</protein>
<accession>A0A4U1MET7</accession>
<dbReference type="OrthoDB" id="2437963at2"/>
<evidence type="ECO:0000313" key="1">
    <source>
        <dbReference type="EMBL" id="TKD69201.1"/>
    </source>
</evidence>
<name>A0A4U1MET7_9BACL</name>
<dbReference type="Gene3D" id="3.10.20.90">
    <property type="entry name" value="Phosphatidylinositol 3-kinase Catalytic Subunit, Chain A, domain 1"/>
    <property type="match status" value="1"/>
</dbReference>
<dbReference type="InterPro" id="IPR029071">
    <property type="entry name" value="Ubiquitin-like_domsf"/>
</dbReference>
<evidence type="ECO:0000313" key="2">
    <source>
        <dbReference type="Proteomes" id="UP000310541"/>
    </source>
</evidence>
<gene>
    <name evidence="1" type="ORF">FBF83_14450</name>
</gene>
<reference evidence="1 2" key="1">
    <citation type="submission" date="2019-04" db="EMBL/GenBank/DDBJ databases">
        <title>Genome sequence of Bacillus hwajinpoensis strain Y2.</title>
        <authorList>
            <person name="Fair J.L."/>
            <person name="Maclea K.S."/>
        </authorList>
    </citation>
    <scope>NUCLEOTIDE SEQUENCE [LARGE SCALE GENOMIC DNA]</scope>
    <source>
        <strain evidence="1 2">Y2</strain>
    </source>
</reference>
<dbReference type="AlphaFoldDB" id="A0A4U1MET7"/>
<dbReference type="Pfam" id="PF08817">
    <property type="entry name" value="YukD"/>
    <property type="match status" value="1"/>
</dbReference>